<comment type="pathway">
    <text evidence="1">Metabolic intermediate biosynthesis; chorismate biosynthesis; chorismate from D-erythrose 4-phosphate and phosphoenolpyruvate: step 4/7.</text>
</comment>
<feature type="domain" description="Shikimate dehydrogenase substrate binding N-terminal" evidence="4">
    <location>
        <begin position="15"/>
        <end position="97"/>
    </location>
</feature>
<dbReference type="Gene3D" id="3.40.50.720">
    <property type="entry name" value="NAD(P)-binding Rossmann-like Domain"/>
    <property type="match status" value="1"/>
</dbReference>
<dbReference type="Gene3D" id="3.40.50.10860">
    <property type="entry name" value="Leucine Dehydrogenase, chain A, domain 1"/>
    <property type="match status" value="1"/>
</dbReference>
<protein>
    <submittedName>
        <fullName evidence="5">Shikimate dehydrogenase</fullName>
        <ecNumber evidence="5">1.1.1.25</ecNumber>
    </submittedName>
</protein>
<dbReference type="GO" id="GO:0009073">
    <property type="term" value="P:aromatic amino acid family biosynthetic process"/>
    <property type="evidence" value="ECO:0007669"/>
    <property type="project" value="UniProtKB-KW"/>
</dbReference>
<evidence type="ECO:0000256" key="3">
    <source>
        <dbReference type="ARBA" id="ARBA00023141"/>
    </source>
</evidence>
<evidence type="ECO:0000256" key="1">
    <source>
        <dbReference type="ARBA" id="ARBA00004871"/>
    </source>
</evidence>
<evidence type="ECO:0000256" key="2">
    <source>
        <dbReference type="ARBA" id="ARBA00023002"/>
    </source>
</evidence>
<dbReference type="OrthoDB" id="9792692at2"/>
<dbReference type="CDD" id="cd01065">
    <property type="entry name" value="NAD_bind_Shikimate_DH"/>
    <property type="match status" value="1"/>
</dbReference>
<dbReference type="SUPFAM" id="SSF51735">
    <property type="entry name" value="NAD(P)-binding Rossmann-fold domains"/>
    <property type="match status" value="1"/>
</dbReference>
<gene>
    <name evidence="5" type="primary">aroE</name>
    <name evidence="5" type="ORF">GN157_09945</name>
</gene>
<accession>A0A6N8HDD5</accession>
<keyword evidence="3" id="KW-0057">Aromatic amino acid biosynthesis</keyword>
<dbReference type="EC" id="1.1.1.25" evidence="5"/>
<proteinExistence type="predicted"/>
<dbReference type="Pfam" id="PF08501">
    <property type="entry name" value="Shikimate_dh_N"/>
    <property type="match status" value="1"/>
</dbReference>
<dbReference type="InterPro" id="IPR022893">
    <property type="entry name" value="Shikimate_DH_fam"/>
</dbReference>
<keyword evidence="6" id="KW-1185">Reference proteome</keyword>
<dbReference type="PANTHER" id="PTHR21089">
    <property type="entry name" value="SHIKIMATE DEHYDROGENASE"/>
    <property type="match status" value="1"/>
</dbReference>
<dbReference type="RefSeq" id="WP_157483263.1">
    <property type="nucleotide sequence ID" value="NZ_JAZDQD010000007.1"/>
</dbReference>
<dbReference type="InterPro" id="IPR036291">
    <property type="entry name" value="NAD(P)-bd_dom_sf"/>
</dbReference>
<dbReference type="InterPro" id="IPR046346">
    <property type="entry name" value="Aminoacid_DH-like_N_sf"/>
</dbReference>
<dbReference type="GO" id="GO:0019632">
    <property type="term" value="P:shikimate metabolic process"/>
    <property type="evidence" value="ECO:0007669"/>
    <property type="project" value="TreeGrafter"/>
</dbReference>
<dbReference type="GO" id="GO:0050661">
    <property type="term" value="F:NADP binding"/>
    <property type="evidence" value="ECO:0007669"/>
    <property type="project" value="TreeGrafter"/>
</dbReference>
<evidence type="ECO:0000313" key="6">
    <source>
        <dbReference type="Proteomes" id="UP000433945"/>
    </source>
</evidence>
<dbReference type="Proteomes" id="UP000433945">
    <property type="component" value="Unassembled WGS sequence"/>
</dbReference>
<reference evidence="5 6" key="1">
    <citation type="submission" date="2019-12" db="EMBL/GenBank/DDBJ databases">
        <authorList>
            <person name="Sun J.-Q."/>
        </authorList>
    </citation>
    <scope>NUCLEOTIDE SEQUENCE [LARGE SCALE GENOMIC DNA]</scope>
    <source>
        <strain evidence="5 6">JCM 17928</strain>
    </source>
</reference>
<keyword evidence="2 5" id="KW-0560">Oxidoreductase</keyword>
<dbReference type="SUPFAM" id="SSF53223">
    <property type="entry name" value="Aminoacid dehydrogenase-like, N-terminal domain"/>
    <property type="match status" value="1"/>
</dbReference>
<evidence type="ECO:0000259" key="4">
    <source>
        <dbReference type="Pfam" id="PF08501"/>
    </source>
</evidence>
<dbReference type="GO" id="GO:0009423">
    <property type="term" value="P:chorismate biosynthetic process"/>
    <property type="evidence" value="ECO:0007669"/>
    <property type="project" value="TreeGrafter"/>
</dbReference>
<dbReference type="InterPro" id="IPR013708">
    <property type="entry name" value="Shikimate_DH-bd_N"/>
</dbReference>
<keyword evidence="3" id="KW-0028">Amino-acid biosynthesis</keyword>
<name>A0A6N8HDD5_9FLAO</name>
<evidence type="ECO:0000313" key="5">
    <source>
        <dbReference type="EMBL" id="MUV04030.1"/>
    </source>
</evidence>
<organism evidence="5 6">
    <name type="scientific">Flavobacterium rakeshii</name>
    <dbReference type="NCBI Taxonomy" id="1038845"/>
    <lineage>
        <taxon>Bacteria</taxon>
        <taxon>Pseudomonadati</taxon>
        <taxon>Bacteroidota</taxon>
        <taxon>Flavobacteriia</taxon>
        <taxon>Flavobacteriales</taxon>
        <taxon>Flavobacteriaceae</taxon>
        <taxon>Flavobacterium</taxon>
    </lineage>
</organism>
<dbReference type="AlphaFoldDB" id="A0A6N8HDD5"/>
<sequence>MKDILKKKSKKIYGLVGKGISYSFSAKYFNDKFTKKELDNCYYQNFDLEYIGELRNILEETKKLRGLNVTIPYKEDVISMLDSLHKTARVIGAVNTITISKKGKLKGYNTDHTGFKKALKPLLESHHQKALILGTGGASKAIAYALRKLKIEYDFVSRKESDVIFSYNDLDREIFNEYQIIINTTPLGTHPNVDECPPLDYSLFTDKHIAFDLVYNPEETTFMRKAAEHGAKTSNGYKMLVYQAEKAWKIWNK</sequence>
<dbReference type="PANTHER" id="PTHR21089:SF1">
    <property type="entry name" value="BIFUNCTIONAL 3-DEHYDROQUINATE DEHYDRATASE_SHIKIMATE DEHYDROGENASE, CHLOROPLASTIC"/>
    <property type="match status" value="1"/>
</dbReference>
<dbReference type="GO" id="GO:0005829">
    <property type="term" value="C:cytosol"/>
    <property type="evidence" value="ECO:0007669"/>
    <property type="project" value="TreeGrafter"/>
</dbReference>
<comment type="caution">
    <text evidence="5">The sequence shown here is derived from an EMBL/GenBank/DDBJ whole genome shotgun (WGS) entry which is preliminary data.</text>
</comment>
<dbReference type="EMBL" id="WOWP01000034">
    <property type="protein sequence ID" value="MUV04030.1"/>
    <property type="molecule type" value="Genomic_DNA"/>
</dbReference>
<dbReference type="GO" id="GO:0004764">
    <property type="term" value="F:shikimate 3-dehydrogenase (NADP+) activity"/>
    <property type="evidence" value="ECO:0007669"/>
    <property type="project" value="UniProtKB-EC"/>
</dbReference>